<reference evidence="1" key="1">
    <citation type="journal article" date="2010" name="Genomics">
        <title>Tracing phylogenomic events leading to diversity of Haemophilus influenzae and the emergence of Brazilian Purpuric Fever (BPF)-associated clones.</title>
        <authorList>
            <person name="Papazisi L."/>
            <person name="Ratnayake S."/>
            <person name="Remortel B.G."/>
            <person name="Bock G.R."/>
            <person name="Liang W."/>
            <person name="Saeed A.I."/>
            <person name="Liu J."/>
            <person name="Fleischmann R.D."/>
            <person name="Kilian M."/>
            <person name="Peterson S.N."/>
        </authorList>
    </citation>
    <scope>NUCLEOTIDE SEQUENCE [LARGE SCALE GENOMIC DNA]</scope>
    <source>
        <strain evidence="1">HK1212</strain>
    </source>
</reference>
<evidence type="ECO:0000313" key="1">
    <source>
        <dbReference type="EMBL" id="EFA27987.1"/>
    </source>
</evidence>
<dbReference type="AlphaFoldDB" id="A0A7G2JXR0"/>
<protein>
    <submittedName>
        <fullName evidence="1">Uncharacterized protein</fullName>
    </submittedName>
</protein>
<comment type="caution">
    <text evidence="1">The sequence shown here is derived from an EMBL/GenBank/DDBJ whole genome shotgun (WGS) entry which is preliminary data.</text>
</comment>
<gene>
    <name evidence="1" type="ORF">HAINFHK1212_0507</name>
</gene>
<proteinExistence type="predicted"/>
<sequence>MKIGDENNDNGVLSNLTLAQQKNGRGKSAVDFEAFLFLLFDFAA</sequence>
<organism evidence="1">
    <name type="scientific">Haemophilus influenzae HK1212</name>
    <dbReference type="NCBI Taxonomy" id="456482"/>
    <lineage>
        <taxon>Bacteria</taxon>
        <taxon>Pseudomonadati</taxon>
        <taxon>Pseudomonadota</taxon>
        <taxon>Gammaproteobacteria</taxon>
        <taxon>Pasteurellales</taxon>
        <taxon>Pasteurellaceae</taxon>
        <taxon>Haemophilus</taxon>
    </lineage>
</organism>
<name>A0A7G2JXR0_HAEIF</name>
<accession>A0A7G2JXR0</accession>
<dbReference type="EMBL" id="ABFC01001009">
    <property type="protein sequence ID" value="EFA27987.1"/>
    <property type="molecule type" value="Genomic_DNA"/>
</dbReference>